<evidence type="ECO:0000313" key="8">
    <source>
        <dbReference type="Proteomes" id="UP000663828"/>
    </source>
</evidence>
<evidence type="ECO:0000256" key="6">
    <source>
        <dbReference type="SAM" id="MobiDB-lite"/>
    </source>
</evidence>
<dbReference type="Pfam" id="PF01027">
    <property type="entry name" value="Bax1-I"/>
    <property type="match status" value="1"/>
</dbReference>
<dbReference type="InterPro" id="IPR006214">
    <property type="entry name" value="Bax_inhibitor_1-related"/>
</dbReference>
<gene>
    <name evidence="7" type="ORF">XAT740_LOCUS27533</name>
</gene>
<reference evidence="7" key="1">
    <citation type="submission" date="2021-02" db="EMBL/GenBank/DDBJ databases">
        <authorList>
            <person name="Nowell W R."/>
        </authorList>
    </citation>
    <scope>NUCLEOTIDE SEQUENCE</scope>
</reference>
<dbReference type="PANTHER" id="PTHR23291:SF127">
    <property type="entry name" value="PROTEIN LIFEGUARD 1-LIKE"/>
    <property type="match status" value="1"/>
</dbReference>
<feature type="transmembrane region" description="Helical" evidence="5">
    <location>
        <begin position="219"/>
        <end position="238"/>
    </location>
</feature>
<keyword evidence="4 5" id="KW-0472">Membrane</keyword>
<evidence type="ECO:0000256" key="3">
    <source>
        <dbReference type="ARBA" id="ARBA00022989"/>
    </source>
</evidence>
<feature type="transmembrane region" description="Helical" evidence="5">
    <location>
        <begin position="309"/>
        <end position="331"/>
    </location>
</feature>
<feature type="transmembrane region" description="Helical" evidence="5">
    <location>
        <begin position="250"/>
        <end position="270"/>
    </location>
</feature>
<dbReference type="GO" id="GO:0005783">
    <property type="term" value="C:endoplasmic reticulum"/>
    <property type="evidence" value="ECO:0007669"/>
    <property type="project" value="TreeGrafter"/>
</dbReference>
<organism evidence="7 8">
    <name type="scientific">Adineta ricciae</name>
    <name type="common">Rotifer</name>
    <dbReference type="NCBI Taxonomy" id="249248"/>
    <lineage>
        <taxon>Eukaryota</taxon>
        <taxon>Metazoa</taxon>
        <taxon>Spiralia</taxon>
        <taxon>Gnathifera</taxon>
        <taxon>Rotifera</taxon>
        <taxon>Eurotatoria</taxon>
        <taxon>Bdelloidea</taxon>
        <taxon>Adinetida</taxon>
        <taxon>Adinetidae</taxon>
        <taxon>Adineta</taxon>
    </lineage>
</organism>
<dbReference type="AlphaFoldDB" id="A0A815BS10"/>
<proteinExistence type="inferred from homology"/>
<feature type="transmembrane region" description="Helical" evidence="5">
    <location>
        <begin position="193"/>
        <end position="213"/>
    </location>
</feature>
<accession>A0A815BS10</accession>
<dbReference type="EMBL" id="CAJNOR010002304">
    <property type="protein sequence ID" value="CAF1275547.1"/>
    <property type="molecule type" value="Genomic_DNA"/>
</dbReference>
<comment type="caution">
    <text evidence="7">The sequence shown here is derived from an EMBL/GenBank/DDBJ whole genome shotgun (WGS) entry which is preliminary data.</text>
</comment>
<feature type="transmembrane region" description="Helical" evidence="5">
    <location>
        <begin position="276"/>
        <end position="297"/>
    </location>
</feature>
<feature type="compositionally biased region" description="Low complexity" evidence="6">
    <location>
        <begin position="1"/>
        <end position="13"/>
    </location>
</feature>
<feature type="compositionally biased region" description="Polar residues" evidence="6">
    <location>
        <begin position="25"/>
        <end position="45"/>
    </location>
</feature>
<keyword evidence="3 5" id="KW-1133">Transmembrane helix</keyword>
<evidence type="ECO:0000313" key="7">
    <source>
        <dbReference type="EMBL" id="CAF1275547.1"/>
    </source>
</evidence>
<evidence type="ECO:0000256" key="4">
    <source>
        <dbReference type="ARBA" id="ARBA00023136"/>
    </source>
</evidence>
<feature type="transmembrane region" description="Helical" evidence="5">
    <location>
        <begin position="128"/>
        <end position="148"/>
    </location>
</feature>
<evidence type="ECO:0000256" key="1">
    <source>
        <dbReference type="ARBA" id="ARBA00004141"/>
    </source>
</evidence>
<feature type="region of interest" description="Disordered" evidence="6">
    <location>
        <begin position="1"/>
        <end position="76"/>
    </location>
</feature>
<comment type="similarity">
    <text evidence="5">Belongs to the BI1 family.</text>
</comment>
<sequence length="335" mass="37157">MNKYPNPYNSSSSTVPPQGPYGSYPAQQPATFNPYPSQPNGSSRQYPPPSNEYSSYAPPPPSLAAKQTPPYVDPNIAAGYEQNQVPLQPPPPVESHDEFPKNDEQIAAWGNFNGFGNKEIRRAFVRKVYSILMIQLLVTFGIVAIFQFTPAVRKYVQSPGGQWAYWSSYGVFLVTYLALACCKNVGRRFPVNLILLGLLTLSMAYMMGMISAFYDIQSVFIAVGITSFVCLGVTLFSFQTKFDFTSCYGVLFAISLALMGFGIACIFTYSKVLYTVYAGLGAVAFSIFLAVDTQLIVGGKRHEINAEDYVFASIMLYLDVVYIFMYILMLVGKRE</sequence>
<dbReference type="Proteomes" id="UP000663828">
    <property type="component" value="Unassembled WGS sequence"/>
</dbReference>
<keyword evidence="2 5" id="KW-0812">Transmembrane</keyword>
<evidence type="ECO:0000256" key="5">
    <source>
        <dbReference type="RuleBase" id="RU004379"/>
    </source>
</evidence>
<protein>
    <submittedName>
        <fullName evidence="7">Uncharacterized protein</fullName>
    </submittedName>
</protein>
<comment type="subcellular location">
    <subcellularLocation>
        <location evidence="1">Membrane</location>
        <topology evidence="1">Multi-pass membrane protein</topology>
    </subcellularLocation>
</comment>
<keyword evidence="8" id="KW-1185">Reference proteome</keyword>
<dbReference type="PANTHER" id="PTHR23291">
    <property type="entry name" value="BAX INHIBITOR-RELATED"/>
    <property type="match status" value="1"/>
</dbReference>
<dbReference type="CDD" id="cd10428">
    <property type="entry name" value="LFG_like"/>
    <property type="match status" value="1"/>
</dbReference>
<feature type="transmembrane region" description="Helical" evidence="5">
    <location>
        <begin position="163"/>
        <end position="181"/>
    </location>
</feature>
<evidence type="ECO:0000256" key="2">
    <source>
        <dbReference type="ARBA" id="ARBA00022692"/>
    </source>
</evidence>
<dbReference type="GO" id="GO:0016020">
    <property type="term" value="C:membrane"/>
    <property type="evidence" value="ECO:0007669"/>
    <property type="project" value="UniProtKB-SubCell"/>
</dbReference>
<name>A0A815BS10_ADIRI</name>
<dbReference type="GO" id="GO:0005794">
    <property type="term" value="C:Golgi apparatus"/>
    <property type="evidence" value="ECO:0007669"/>
    <property type="project" value="TreeGrafter"/>
</dbReference>
<dbReference type="GO" id="GO:2001234">
    <property type="term" value="P:negative regulation of apoptotic signaling pathway"/>
    <property type="evidence" value="ECO:0007669"/>
    <property type="project" value="TreeGrafter"/>
</dbReference>